<comment type="caution">
    <text evidence="2">The sequence shown here is derived from an EMBL/GenBank/DDBJ whole genome shotgun (WGS) entry which is preliminary data.</text>
</comment>
<dbReference type="Proteomes" id="UP000215335">
    <property type="component" value="Unassembled WGS sequence"/>
</dbReference>
<dbReference type="AlphaFoldDB" id="A0A232EQK3"/>
<dbReference type="OrthoDB" id="7679992at2759"/>
<evidence type="ECO:0008006" key="4">
    <source>
        <dbReference type="Google" id="ProtNLM"/>
    </source>
</evidence>
<organism evidence="2 3">
    <name type="scientific">Trichomalopsis sarcophagae</name>
    <dbReference type="NCBI Taxonomy" id="543379"/>
    <lineage>
        <taxon>Eukaryota</taxon>
        <taxon>Metazoa</taxon>
        <taxon>Ecdysozoa</taxon>
        <taxon>Arthropoda</taxon>
        <taxon>Hexapoda</taxon>
        <taxon>Insecta</taxon>
        <taxon>Pterygota</taxon>
        <taxon>Neoptera</taxon>
        <taxon>Endopterygota</taxon>
        <taxon>Hymenoptera</taxon>
        <taxon>Apocrita</taxon>
        <taxon>Proctotrupomorpha</taxon>
        <taxon>Chalcidoidea</taxon>
        <taxon>Pteromalidae</taxon>
        <taxon>Pteromalinae</taxon>
        <taxon>Trichomalopsis</taxon>
    </lineage>
</organism>
<accession>A0A232EQK3</accession>
<feature type="chain" id="PRO_5012150014" description="Lipocalin/cytosolic fatty-acid binding domain-containing protein" evidence="1">
    <location>
        <begin position="25"/>
        <end position="185"/>
    </location>
</feature>
<evidence type="ECO:0000256" key="1">
    <source>
        <dbReference type="SAM" id="SignalP"/>
    </source>
</evidence>
<name>A0A232EQK3_9HYME</name>
<reference evidence="2 3" key="1">
    <citation type="journal article" date="2017" name="Curr. Biol.">
        <title>The Evolution of Venom by Co-option of Single-Copy Genes.</title>
        <authorList>
            <person name="Martinson E.O."/>
            <person name="Mrinalini"/>
            <person name="Kelkar Y.D."/>
            <person name="Chang C.H."/>
            <person name="Werren J.H."/>
        </authorList>
    </citation>
    <scope>NUCLEOTIDE SEQUENCE [LARGE SCALE GENOMIC DNA]</scope>
    <source>
        <strain evidence="2 3">Alberta</strain>
        <tissue evidence="2">Whole body</tissue>
    </source>
</reference>
<dbReference type="EMBL" id="NNAY01002756">
    <property type="protein sequence ID" value="OXU20621.1"/>
    <property type="molecule type" value="Genomic_DNA"/>
</dbReference>
<dbReference type="PROSITE" id="PS00213">
    <property type="entry name" value="LIPOCALIN"/>
    <property type="match status" value="1"/>
</dbReference>
<evidence type="ECO:0000313" key="2">
    <source>
        <dbReference type="EMBL" id="OXU20621.1"/>
    </source>
</evidence>
<evidence type="ECO:0000313" key="3">
    <source>
        <dbReference type="Proteomes" id="UP000215335"/>
    </source>
</evidence>
<keyword evidence="3" id="KW-1185">Reference proteome</keyword>
<dbReference type="InterPro" id="IPR022272">
    <property type="entry name" value="Lipocalin_CS"/>
</dbReference>
<proteinExistence type="predicted"/>
<sequence>MSRCRRITLVALAALATCSILCEAQTANFEGTKIVDLNQFVGDWYIVAATPASGTSVNKCGHFVVKKLSENTFAMKYTAVSHKRNSPVVFNANGTVGDDVTETWQLEGSTKFIGPIKQIIVEGNYDSYLATVLSGEKTANFTNHRIAMIWSRDKRLSSFVVEKLKRKLSQYANKKDIFTIDQSSC</sequence>
<dbReference type="SUPFAM" id="SSF50814">
    <property type="entry name" value="Lipocalins"/>
    <property type="match status" value="1"/>
</dbReference>
<keyword evidence="1" id="KW-0732">Signal</keyword>
<dbReference type="InterPro" id="IPR012674">
    <property type="entry name" value="Calycin"/>
</dbReference>
<gene>
    <name evidence="2" type="ORF">TSAR_009682</name>
</gene>
<protein>
    <recommendedName>
        <fullName evidence="4">Lipocalin/cytosolic fatty-acid binding domain-containing protein</fullName>
    </recommendedName>
</protein>
<dbReference type="Gene3D" id="2.40.128.20">
    <property type="match status" value="1"/>
</dbReference>
<feature type="signal peptide" evidence="1">
    <location>
        <begin position="1"/>
        <end position="24"/>
    </location>
</feature>